<evidence type="ECO:0000256" key="8">
    <source>
        <dbReference type="PROSITE-ProRule" id="PRU00169"/>
    </source>
</evidence>
<keyword evidence="5" id="KW-0805">Transcription regulation</keyword>
<keyword evidence="4" id="KW-0902">Two-component regulatory system</keyword>
<evidence type="ECO:0000256" key="4">
    <source>
        <dbReference type="ARBA" id="ARBA00023012"/>
    </source>
</evidence>
<feature type="modified residue" description="4-aspartylphosphate" evidence="8">
    <location>
        <position position="55"/>
    </location>
</feature>
<dbReference type="InterPro" id="IPR001789">
    <property type="entry name" value="Sig_transdc_resp-reg_receiver"/>
</dbReference>
<evidence type="ECO:0000259" key="11">
    <source>
        <dbReference type="PROSITE" id="PS50110"/>
    </source>
</evidence>
<dbReference type="RefSeq" id="WP_210598705.1">
    <property type="nucleotide sequence ID" value="NZ_JAGKSQ010000008.1"/>
</dbReference>
<keyword evidence="3 8" id="KW-0597">Phosphoprotein</keyword>
<dbReference type="GO" id="GO:0003700">
    <property type="term" value="F:DNA-binding transcription factor activity"/>
    <property type="evidence" value="ECO:0007669"/>
    <property type="project" value="InterPro"/>
</dbReference>
<keyword evidence="9" id="KW-0175">Coiled coil</keyword>
<evidence type="ECO:0000256" key="9">
    <source>
        <dbReference type="SAM" id="Coils"/>
    </source>
</evidence>
<reference evidence="12" key="1">
    <citation type="submission" date="2021-03" db="EMBL/GenBank/DDBJ databases">
        <title>Bacillus suaedae sp. nov., isolated from Suaeda aralocaspica.</title>
        <authorList>
            <person name="Lei R.F.R."/>
        </authorList>
    </citation>
    <scope>NUCLEOTIDE SEQUENCE</scope>
    <source>
        <strain evidence="12">YZJH907-2</strain>
    </source>
</reference>
<dbReference type="AlphaFoldDB" id="A0A940X0J7"/>
<protein>
    <submittedName>
        <fullName evidence="12">Response regulator transcription factor</fullName>
    </submittedName>
</protein>
<keyword evidence="13" id="KW-1185">Reference proteome</keyword>
<dbReference type="InterPro" id="IPR011006">
    <property type="entry name" value="CheY-like_superfamily"/>
</dbReference>
<dbReference type="EMBL" id="JAGKSQ010000008">
    <property type="protein sequence ID" value="MBP3952851.1"/>
    <property type="molecule type" value="Genomic_DNA"/>
</dbReference>
<feature type="domain" description="Response regulatory" evidence="11">
    <location>
        <begin position="3"/>
        <end position="120"/>
    </location>
</feature>
<evidence type="ECO:0000256" key="7">
    <source>
        <dbReference type="ARBA" id="ARBA00023163"/>
    </source>
</evidence>
<dbReference type="PANTHER" id="PTHR42713:SF3">
    <property type="entry name" value="TRANSCRIPTIONAL REGULATORY PROTEIN HPTR"/>
    <property type="match status" value="1"/>
</dbReference>
<evidence type="ECO:0000259" key="10">
    <source>
        <dbReference type="PROSITE" id="PS01124"/>
    </source>
</evidence>
<feature type="coiled-coil region" evidence="9">
    <location>
        <begin position="109"/>
        <end position="140"/>
    </location>
</feature>
<evidence type="ECO:0000256" key="1">
    <source>
        <dbReference type="ARBA" id="ARBA00004496"/>
    </source>
</evidence>
<dbReference type="PROSITE" id="PS01124">
    <property type="entry name" value="HTH_ARAC_FAMILY_2"/>
    <property type="match status" value="1"/>
</dbReference>
<evidence type="ECO:0000313" key="12">
    <source>
        <dbReference type="EMBL" id="MBP3952851.1"/>
    </source>
</evidence>
<dbReference type="Pfam" id="PF12833">
    <property type="entry name" value="HTH_18"/>
    <property type="match status" value="1"/>
</dbReference>
<evidence type="ECO:0000256" key="6">
    <source>
        <dbReference type="ARBA" id="ARBA00023125"/>
    </source>
</evidence>
<keyword evidence="7" id="KW-0804">Transcription</keyword>
<dbReference type="Proteomes" id="UP000678228">
    <property type="component" value="Unassembled WGS sequence"/>
</dbReference>
<organism evidence="12 13">
    <name type="scientific">Halalkalibacter suaedae</name>
    <dbReference type="NCBI Taxonomy" id="2822140"/>
    <lineage>
        <taxon>Bacteria</taxon>
        <taxon>Bacillati</taxon>
        <taxon>Bacillota</taxon>
        <taxon>Bacilli</taxon>
        <taxon>Bacillales</taxon>
        <taxon>Bacillaceae</taxon>
        <taxon>Halalkalibacter</taxon>
    </lineage>
</organism>
<dbReference type="PANTHER" id="PTHR42713">
    <property type="entry name" value="HISTIDINE KINASE-RELATED"/>
    <property type="match status" value="1"/>
</dbReference>
<keyword evidence="6" id="KW-0238">DNA-binding</keyword>
<dbReference type="InterPro" id="IPR051552">
    <property type="entry name" value="HptR"/>
</dbReference>
<dbReference type="GO" id="GO:0000160">
    <property type="term" value="P:phosphorelay signal transduction system"/>
    <property type="evidence" value="ECO:0007669"/>
    <property type="project" value="UniProtKB-KW"/>
</dbReference>
<gene>
    <name evidence="12" type="ORF">J7W16_17145</name>
</gene>
<sequence>MWRVVIVDDDHKVLRGMKKVIPWSELNCQWVGEAHNGQEGMDVIKQTKPDIIITDIYMPVMNGLEMIEKIKEETTSAKVIILSGFNDFEYARQAMRLRIADYLSKPASIDTIKEVLVNVIEQLKKENEEKRKVVELQNKLETYKPMIDSFDDHLGDISKEALTQFRNQFLTTEIVEELGSEFSDSEDICVESMEACQKLSEAIRYADGKTACHVIDEFFDEMVKHPYSRANAVRIGIEMWTLITYSLHDIGIRMNDVLLEKVDLLNDLSSCKKWPDLRDYLSGKINQICEHHHWDENTKHKQLVEQMIDYVNKNLSENITLQDIANELYISRNYLGQIFKNIVGESFKNYMTRARMEKAKKMIQEGNYLIYEVSEKVGYVNPAYFTTTFKKYTGYTPTDLIHRKSVGQ</sequence>
<evidence type="ECO:0000256" key="3">
    <source>
        <dbReference type="ARBA" id="ARBA00022553"/>
    </source>
</evidence>
<dbReference type="SUPFAM" id="SSF52172">
    <property type="entry name" value="CheY-like"/>
    <property type="match status" value="1"/>
</dbReference>
<proteinExistence type="predicted"/>
<comment type="caution">
    <text evidence="12">The sequence shown here is derived from an EMBL/GenBank/DDBJ whole genome shotgun (WGS) entry which is preliminary data.</text>
</comment>
<evidence type="ECO:0000256" key="2">
    <source>
        <dbReference type="ARBA" id="ARBA00022490"/>
    </source>
</evidence>
<dbReference type="SUPFAM" id="SSF46689">
    <property type="entry name" value="Homeodomain-like"/>
    <property type="match status" value="2"/>
</dbReference>
<name>A0A940X0J7_9BACI</name>
<evidence type="ECO:0000256" key="5">
    <source>
        <dbReference type="ARBA" id="ARBA00023015"/>
    </source>
</evidence>
<dbReference type="InterPro" id="IPR018062">
    <property type="entry name" value="HTH_AraC-typ_CS"/>
</dbReference>
<accession>A0A940X0J7</accession>
<dbReference type="SMART" id="SM00342">
    <property type="entry name" value="HTH_ARAC"/>
    <property type="match status" value="1"/>
</dbReference>
<comment type="subcellular location">
    <subcellularLocation>
        <location evidence="1">Cytoplasm</location>
    </subcellularLocation>
</comment>
<dbReference type="Pfam" id="PF00072">
    <property type="entry name" value="Response_reg"/>
    <property type="match status" value="1"/>
</dbReference>
<dbReference type="InterPro" id="IPR009057">
    <property type="entry name" value="Homeodomain-like_sf"/>
</dbReference>
<dbReference type="InterPro" id="IPR018060">
    <property type="entry name" value="HTH_AraC"/>
</dbReference>
<dbReference type="Gene3D" id="3.40.50.2300">
    <property type="match status" value="1"/>
</dbReference>
<dbReference type="PROSITE" id="PS50110">
    <property type="entry name" value="RESPONSE_REGULATORY"/>
    <property type="match status" value="1"/>
</dbReference>
<dbReference type="GO" id="GO:0043565">
    <property type="term" value="F:sequence-specific DNA binding"/>
    <property type="evidence" value="ECO:0007669"/>
    <property type="project" value="InterPro"/>
</dbReference>
<feature type="domain" description="HTH araC/xylS-type" evidence="10">
    <location>
        <begin position="305"/>
        <end position="403"/>
    </location>
</feature>
<keyword evidence="2" id="KW-0963">Cytoplasm</keyword>
<evidence type="ECO:0000313" key="13">
    <source>
        <dbReference type="Proteomes" id="UP000678228"/>
    </source>
</evidence>
<dbReference type="Gene3D" id="1.10.10.60">
    <property type="entry name" value="Homeodomain-like"/>
    <property type="match status" value="2"/>
</dbReference>
<dbReference type="GO" id="GO:0005737">
    <property type="term" value="C:cytoplasm"/>
    <property type="evidence" value="ECO:0007669"/>
    <property type="project" value="UniProtKB-SubCell"/>
</dbReference>
<dbReference type="PROSITE" id="PS00041">
    <property type="entry name" value="HTH_ARAC_FAMILY_1"/>
    <property type="match status" value="1"/>
</dbReference>
<dbReference type="CDD" id="cd17536">
    <property type="entry name" value="REC_YesN-like"/>
    <property type="match status" value="1"/>
</dbReference>
<dbReference type="SMART" id="SM00448">
    <property type="entry name" value="REC"/>
    <property type="match status" value="1"/>
</dbReference>